<proteinExistence type="predicted"/>
<dbReference type="EMBL" id="LKAM01000006">
    <property type="protein sequence ID" value="KUM48352.1"/>
    <property type="molecule type" value="Genomic_DNA"/>
</dbReference>
<comment type="caution">
    <text evidence="1">The sequence shown here is derived from an EMBL/GenBank/DDBJ whole genome shotgun (WGS) entry which is preliminary data.</text>
</comment>
<evidence type="ECO:0000313" key="1">
    <source>
        <dbReference type="EMBL" id="KUM48352.1"/>
    </source>
</evidence>
<accession>A0A117NHH2</accession>
<gene>
    <name evidence="1" type="ORF">ABT39_MTgene5352</name>
</gene>
<reference evidence="1" key="1">
    <citation type="journal article" date="2015" name="Genome Biol. Evol.">
        <title>Organellar Genomes of White Spruce (Picea glauca): Assembly and Annotation.</title>
        <authorList>
            <person name="Jackman S.D."/>
            <person name="Warren R.L."/>
            <person name="Gibb E.A."/>
            <person name="Vandervalk B.P."/>
            <person name="Mohamadi H."/>
            <person name="Chu J."/>
            <person name="Raymond A."/>
            <person name="Pleasance S."/>
            <person name="Coope R."/>
            <person name="Wildung M.R."/>
            <person name="Ritland C.E."/>
            <person name="Bousquet J."/>
            <person name="Jones S.J."/>
            <person name="Bohlmann J."/>
            <person name="Birol I."/>
        </authorList>
    </citation>
    <scope>NUCLEOTIDE SEQUENCE [LARGE SCALE GENOMIC DNA]</scope>
    <source>
        <tissue evidence="1">Flushing bud</tissue>
    </source>
</reference>
<dbReference type="AlphaFoldDB" id="A0A117NHH2"/>
<name>A0A117NHH2_PICGL</name>
<organism evidence="1">
    <name type="scientific">Picea glauca</name>
    <name type="common">White spruce</name>
    <name type="synonym">Pinus glauca</name>
    <dbReference type="NCBI Taxonomy" id="3330"/>
    <lineage>
        <taxon>Eukaryota</taxon>
        <taxon>Viridiplantae</taxon>
        <taxon>Streptophyta</taxon>
        <taxon>Embryophyta</taxon>
        <taxon>Tracheophyta</taxon>
        <taxon>Spermatophyta</taxon>
        <taxon>Pinopsida</taxon>
        <taxon>Pinidae</taxon>
        <taxon>Conifers I</taxon>
        <taxon>Pinales</taxon>
        <taxon>Pinaceae</taxon>
        <taxon>Picea</taxon>
    </lineage>
</organism>
<sequence length="103" mass="11689">MGKGDKALSTTSQRADVGFEGKKGDLMQQLLARINSIFQVRGKKYDLSPLEVQKVLRDLKNDSFQFRTILFRPKPNKPGKLRPITKPHKKDIIVMHALSEVLS</sequence>
<keyword evidence="1" id="KW-0496">Mitochondrion</keyword>
<protein>
    <submittedName>
        <fullName evidence="1">Uncharacterized protein</fullName>
    </submittedName>
</protein>
<geneLocation type="mitochondrion" evidence="1"/>